<proteinExistence type="predicted"/>
<accession>A0ABU6ZGA5</accession>
<gene>
    <name evidence="1" type="ORF">PIB30_050156</name>
</gene>
<sequence>MGRGRGTILVGDRTTPLYSTLLSVTSLSLLLVKTLHWSEPCVGSSFRRLDGFTLRTHHHIHSPYPNGHSPVAVTSAGLRRRQIVISHPKRTLVVVAGAASSRSPAFFAISEGEEKDQILKEEGSGVTVPARRGRCAAAAIGLRSR</sequence>
<dbReference type="Proteomes" id="UP001341840">
    <property type="component" value="Unassembled WGS sequence"/>
</dbReference>
<evidence type="ECO:0000313" key="1">
    <source>
        <dbReference type="EMBL" id="MED6220992.1"/>
    </source>
</evidence>
<name>A0ABU6ZGA5_9FABA</name>
<evidence type="ECO:0000313" key="2">
    <source>
        <dbReference type="Proteomes" id="UP001341840"/>
    </source>
</evidence>
<dbReference type="EMBL" id="JASCZI010272203">
    <property type="protein sequence ID" value="MED6220992.1"/>
    <property type="molecule type" value="Genomic_DNA"/>
</dbReference>
<reference evidence="1 2" key="1">
    <citation type="journal article" date="2023" name="Plants (Basel)">
        <title>Bridging the Gap: Combining Genomics and Transcriptomics Approaches to Understand Stylosanthes scabra, an Orphan Legume from the Brazilian Caatinga.</title>
        <authorList>
            <person name="Ferreira-Neto J.R.C."/>
            <person name="da Silva M.D."/>
            <person name="Binneck E."/>
            <person name="de Melo N.F."/>
            <person name="da Silva R.H."/>
            <person name="de Melo A.L.T.M."/>
            <person name="Pandolfi V."/>
            <person name="Bustamante F.O."/>
            <person name="Brasileiro-Vidal A.C."/>
            <person name="Benko-Iseppon A.M."/>
        </authorList>
    </citation>
    <scope>NUCLEOTIDE SEQUENCE [LARGE SCALE GENOMIC DNA]</scope>
    <source>
        <tissue evidence="1">Leaves</tissue>
    </source>
</reference>
<protein>
    <submittedName>
        <fullName evidence="1">Uncharacterized protein</fullName>
    </submittedName>
</protein>
<keyword evidence="2" id="KW-1185">Reference proteome</keyword>
<organism evidence="1 2">
    <name type="scientific">Stylosanthes scabra</name>
    <dbReference type="NCBI Taxonomy" id="79078"/>
    <lineage>
        <taxon>Eukaryota</taxon>
        <taxon>Viridiplantae</taxon>
        <taxon>Streptophyta</taxon>
        <taxon>Embryophyta</taxon>
        <taxon>Tracheophyta</taxon>
        <taxon>Spermatophyta</taxon>
        <taxon>Magnoliopsida</taxon>
        <taxon>eudicotyledons</taxon>
        <taxon>Gunneridae</taxon>
        <taxon>Pentapetalae</taxon>
        <taxon>rosids</taxon>
        <taxon>fabids</taxon>
        <taxon>Fabales</taxon>
        <taxon>Fabaceae</taxon>
        <taxon>Papilionoideae</taxon>
        <taxon>50 kb inversion clade</taxon>
        <taxon>dalbergioids sensu lato</taxon>
        <taxon>Dalbergieae</taxon>
        <taxon>Pterocarpus clade</taxon>
        <taxon>Stylosanthes</taxon>
    </lineage>
</organism>
<comment type="caution">
    <text evidence="1">The sequence shown here is derived from an EMBL/GenBank/DDBJ whole genome shotgun (WGS) entry which is preliminary data.</text>
</comment>